<evidence type="ECO:0000313" key="7">
    <source>
        <dbReference type="EMBL" id="BAM05151.1"/>
    </source>
</evidence>
<dbReference type="PANTHER" id="PTHR43026:SF1">
    <property type="entry name" value="2-HYDROXYACID DEHYDROGENASE HOMOLOG 1-RELATED"/>
    <property type="match status" value="1"/>
</dbReference>
<dbReference type="PANTHER" id="PTHR43026">
    <property type="entry name" value="2-HYDROXYACID DEHYDROGENASE HOMOLOG 1-RELATED"/>
    <property type="match status" value="1"/>
</dbReference>
<protein>
    <submittedName>
        <fullName evidence="7">D-lactate dehydrogenase</fullName>
        <ecNumber evidence="7">1.1.1.28</ecNumber>
    </submittedName>
</protein>
<gene>
    <name evidence="7" type="primary">idhA</name>
    <name evidence="7" type="ordered locus">PSMK_29920</name>
</gene>
<dbReference type="Pfam" id="PF02826">
    <property type="entry name" value="2-Hacid_dh_C"/>
    <property type="match status" value="1"/>
</dbReference>
<dbReference type="OrthoDB" id="277029at2"/>
<evidence type="ECO:0000259" key="5">
    <source>
        <dbReference type="Pfam" id="PF00389"/>
    </source>
</evidence>
<sequence length="334" mass="34985">MDVAIFSTRRWDREALTAAAARPENAELSLRFLEAGLSPGTASLARGCGAACVFVNDDAGAATLEELAGLGVGAVVTRSAGFNHVDLDAAGRLGIDVLRVPAYGPDGVAEHALALLMTLNRRTHRAFNRVREGNFALDGLMGFELRGKTVGVVGTGKIGAAACRIFLGLGCEVLAFDTAPAEDLQNAGVAFVPLDELWPRCDVVTLHCPLTPETHHLVSDRVLAALPDHAIVLNTSRGGLVDTAAALAALRARAIGGLGIDVYEEEAGLFFEDRTQQGLTDELLAQLVALPNVLVTGHQAFFTREAVGRIAGTTMQNLRSVEEGSAGACPNRVG</sequence>
<dbReference type="EMBL" id="AP012338">
    <property type="protein sequence ID" value="BAM05151.1"/>
    <property type="molecule type" value="Genomic_DNA"/>
</dbReference>
<accession>I0IIR3</accession>
<dbReference type="KEGG" id="phm:PSMK_29920"/>
<keyword evidence="3" id="KW-0520">NAD</keyword>
<dbReference type="SUPFAM" id="SSF52283">
    <property type="entry name" value="Formate/glycerate dehydrogenase catalytic domain-like"/>
    <property type="match status" value="1"/>
</dbReference>
<dbReference type="Pfam" id="PF00389">
    <property type="entry name" value="2-Hacid_dh"/>
    <property type="match status" value="1"/>
</dbReference>
<dbReference type="InterPro" id="IPR058205">
    <property type="entry name" value="D-LDH-like"/>
</dbReference>
<dbReference type="PROSITE" id="PS00670">
    <property type="entry name" value="D_2_HYDROXYACID_DH_2"/>
    <property type="match status" value="1"/>
</dbReference>
<comment type="similarity">
    <text evidence="1 4">Belongs to the D-isomer specific 2-hydroxyacid dehydrogenase family.</text>
</comment>
<dbReference type="Gene3D" id="3.40.50.720">
    <property type="entry name" value="NAD(P)-binding Rossmann-like Domain"/>
    <property type="match status" value="2"/>
</dbReference>
<evidence type="ECO:0000256" key="4">
    <source>
        <dbReference type="RuleBase" id="RU003719"/>
    </source>
</evidence>
<dbReference type="CDD" id="cd12183">
    <property type="entry name" value="LDH_like_2"/>
    <property type="match status" value="1"/>
</dbReference>
<dbReference type="HOGENOM" id="CLU_019796_1_1_0"/>
<feature type="domain" description="D-isomer specific 2-hydroxyacid dehydrogenase catalytic" evidence="5">
    <location>
        <begin position="29"/>
        <end position="333"/>
    </location>
</feature>
<dbReference type="PROSITE" id="PS00065">
    <property type="entry name" value="D_2_HYDROXYACID_DH_1"/>
    <property type="match status" value="1"/>
</dbReference>
<dbReference type="GO" id="GO:0008720">
    <property type="term" value="F:D-lactate dehydrogenase (NAD+) activity"/>
    <property type="evidence" value="ECO:0007669"/>
    <property type="project" value="UniProtKB-EC"/>
</dbReference>
<dbReference type="InterPro" id="IPR006139">
    <property type="entry name" value="D-isomer_2_OHA_DH_cat_dom"/>
</dbReference>
<dbReference type="GO" id="GO:0051287">
    <property type="term" value="F:NAD binding"/>
    <property type="evidence" value="ECO:0007669"/>
    <property type="project" value="InterPro"/>
</dbReference>
<keyword evidence="8" id="KW-1185">Reference proteome</keyword>
<dbReference type="STRING" id="1142394.PSMK_29920"/>
<evidence type="ECO:0000256" key="1">
    <source>
        <dbReference type="ARBA" id="ARBA00005854"/>
    </source>
</evidence>
<dbReference type="InterPro" id="IPR006140">
    <property type="entry name" value="D-isomer_DH_NAD-bd"/>
</dbReference>
<dbReference type="PATRIC" id="fig|1142394.8.peg.3099"/>
<dbReference type="AlphaFoldDB" id="I0IIR3"/>
<organism evidence="7 8">
    <name type="scientific">Phycisphaera mikurensis (strain NBRC 102666 / KCTC 22515 / FYK2301M01)</name>
    <dbReference type="NCBI Taxonomy" id="1142394"/>
    <lineage>
        <taxon>Bacteria</taxon>
        <taxon>Pseudomonadati</taxon>
        <taxon>Planctomycetota</taxon>
        <taxon>Phycisphaerae</taxon>
        <taxon>Phycisphaerales</taxon>
        <taxon>Phycisphaeraceae</taxon>
        <taxon>Phycisphaera</taxon>
    </lineage>
</organism>
<dbReference type="EC" id="1.1.1.28" evidence="7"/>
<dbReference type="SUPFAM" id="SSF51735">
    <property type="entry name" value="NAD(P)-binding Rossmann-fold domains"/>
    <property type="match status" value="1"/>
</dbReference>
<dbReference type="InterPro" id="IPR029753">
    <property type="entry name" value="D-isomer_DH_CS"/>
</dbReference>
<dbReference type="Proteomes" id="UP000007881">
    <property type="component" value="Chromosome"/>
</dbReference>
<dbReference type="eggNOG" id="COG1052">
    <property type="taxonomic scope" value="Bacteria"/>
</dbReference>
<dbReference type="InterPro" id="IPR029752">
    <property type="entry name" value="D-isomer_DH_CS1"/>
</dbReference>
<keyword evidence="2 4" id="KW-0560">Oxidoreductase</keyword>
<proteinExistence type="inferred from homology"/>
<dbReference type="InterPro" id="IPR036291">
    <property type="entry name" value="NAD(P)-bd_dom_sf"/>
</dbReference>
<feature type="domain" description="D-isomer specific 2-hydroxyacid dehydrogenase NAD-binding" evidence="6">
    <location>
        <begin position="113"/>
        <end position="300"/>
    </location>
</feature>
<reference evidence="7 8" key="1">
    <citation type="submission" date="2012-02" db="EMBL/GenBank/DDBJ databases">
        <title>Complete genome sequence of Phycisphaera mikurensis NBRC 102666.</title>
        <authorList>
            <person name="Ankai A."/>
            <person name="Hosoyama A."/>
            <person name="Terui Y."/>
            <person name="Sekine M."/>
            <person name="Fukai R."/>
            <person name="Kato Y."/>
            <person name="Nakamura S."/>
            <person name="Yamada-Narita S."/>
            <person name="Kawakoshi A."/>
            <person name="Fukunaga Y."/>
            <person name="Yamazaki S."/>
            <person name="Fujita N."/>
        </authorList>
    </citation>
    <scope>NUCLEOTIDE SEQUENCE [LARGE SCALE GENOMIC DNA]</scope>
    <source>
        <strain evidence="8">NBRC 102666 / KCTC 22515 / FYK2301M01</strain>
    </source>
</reference>
<name>I0IIR3_PHYMF</name>
<evidence type="ECO:0000259" key="6">
    <source>
        <dbReference type="Pfam" id="PF02826"/>
    </source>
</evidence>
<evidence type="ECO:0000256" key="3">
    <source>
        <dbReference type="ARBA" id="ARBA00023027"/>
    </source>
</evidence>
<evidence type="ECO:0000256" key="2">
    <source>
        <dbReference type="ARBA" id="ARBA00023002"/>
    </source>
</evidence>
<dbReference type="RefSeq" id="WP_014438359.1">
    <property type="nucleotide sequence ID" value="NC_017080.1"/>
</dbReference>
<evidence type="ECO:0000313" key="8">
    <source>
        <dbReference type="Proteomes" id="UP000007881"/>
    </source>
</evidence>